<evidence type="ECO:0008006" key="4">
    <source>
        <dbReference type="Google" id="ProtNLM"/>
    </source>
</evidence>
<comment type="caution">
    <text evidence="2">The sequence shown here is derived from an EMBL/GenBank/DDBJ whole genome shotgun (WGS) entry which is preliminary data.</text>
</comment>
<feature type="signal peptide" evidence="1">
    <location>
        <begin position="1"/>
        <end position="19"/>
    </location>
</feature>
<organism evidence="2 3">
    <name type="scientific">Echria macrotheca</name>
    <dbReference type="NCBI Taxonomy" id="438768"/>
    <lineage>
        <taxon>Eukaryota</taxon>
        <taxon>Fungi</taxon>
        <taxon>Dikarya</taxon>
        <taxon>Ascomycota</taxon>
        <taxon>Pezizomycotina</taxon>
        <taxon>Sordariomycetes</taxon>
        <taxon>Sordariomycetidae</taxon>
        <taxon>Sordariales</taxon>
        <taxon>Schizotheciaceae</taxon>
        <taxon>Echria</taxon>
    </lineage>
</organism>
<reference evidence="2" key="1">
    <citation type="submission" date="2023-06" db="EMBL/GenBank/DDBJ databases">
        <title>Genome-scale phylogeny and comparative genomics of the fungal order Sordariales.</title>
        <authorList>
            <consortium name="Lawrence Berkeley National Laboratory"/>
            <person name="Hensen N."/>
            <person name="Bonometti L."/>
            <person name="Westerberg I."/>
            <person name="Brannstrom I.O."/>
            <person name="Guillou S."/>
            <person name="Cros-Aarteil S."/>
            <person name="Calhoun S."/>
            <person name="Haridas S."/>
            <person name="Kuo A."/>
            <person name="Mondo S."/>
            <person name="Pangilinan J."/>
            <person name="Riley R."/>
            <person name="Labutti K."/>
            <person name="Andreopoulos B."/>
            <person name="Lipzen A."/>
            <person name="Chen C."/>
            <person name="Yanf M."/>
            <person name="Daum C."/>
            <person name="Ng V."/>
            <person name="Clum A."/>
            <person name="Steindorff A."/>
            <person name="Ohm R."/>
            <person name="Martin F."/>
            <person name="Silar P."/>
            <person name="Natvig D."/>
            <person name="Lalanne C."/>
            <person name="Gautier V."/>
            <person name="Ament-Velasquez S.L."/>
            <person name="Kruys A."/>
            <person name="Hutchinson M.I."/>
            <person name="Powell A.J."/>
            <person name="Barry K."/>
            <person name="Miller A.N."/>
            <person name="Grigoriev I.V."/>
            <person name="Debuchy R."/>
            <person name="Gladieux P."/>
            <person name="Thoren M.H."/>
            <person name="Johannesson H."/>
        </authorList>
    </citation>
    <scope>NUCLEOTIDE SEQUENCE</scope>
    <source>
        <strain evidence="2">PSN4</strain>
    </source>
</reference>
<keyword evidence="3" id="KW-1185">Reference proteome</keyword>
<gene>
    <name evidence="2" type="ORF">QBC47DRAFT_293518</name>
</gene>
<proteinExistence type="predicted"/>
<dbReference type="EMBL" id="MU839828">
    <property type="protein sequence ID" value="KAK1758744.1"/>
    <property type="molecule type" value="Genomic_DNA"/>
</dbReference>
<sequence>MKSITFAIILSVFSAAVSADQSWFVADRNTTCTGHDTDGSITCERGHVSEAPLNPYAAAPAIRGREANPLDKRVSCSIPLLGGSSCFAHCFALGYCNSYCDQGICKCKCYDESTFLGGIDVCHKTTCH</sequence>
<accession>A0AAJ0FEH1</accession>
<evidence type="ECO:0000256" key="1">
    <source>
        <dbReference type="SAM" id="SignalP"/>
    </source>
</evidence>
<name>A0AAJ0FEH1_9PEZI</name>
<dbReference type="AlphaFoldDB" id="A0AAJ0FEH1"/>
<feature type="chain" id="PRO_5042581151" description="Invertebrate defensins family profile domain-containing protein" evidence="1">
    <location>
        <begin position="20"/>
        <end position="128"/>
    </location>
</feature>
<protein>
    <recommendedName>
        <fullName evidence="4">Invertebrate defensins family profile domain-containing protein</fullName>
    </recommendedName>
</protein>
<evidence type="ECO:0000313" key="3">
    <source>
        <dbReference type="Proteomes" id="UP001239445"/>
    </source>
</evidence>
<dbReference type="Proteomes" id="UP001239445">
    <property type="component" value="Unassembled WGS sequence"/>
</dbReference>
<evidence type="ECO:0000313" key="2">
    <source>
        <dbReference type="EMBL" id="KAK1758744.1"/>
    </source>
</evidence>
<keyword evidence="1" id="KW-0732">Signal</keyword>